<dbReference type="GO" id="GO:0009117">
    <property type="term" value="P:nucleotide metabolic process"/>
    <property type="evidence" value="ECO:0007669"/>
    <property type="project" value="TreeGrafter"/>
</dbReference>
<keyword evidence="5" id="KW-1185">Reference proteome</keyword>
<dbReference type="AlphaFoldDB" id="A0A380MXZ2"/>
<dbReference type="RefSeq" id="WP_115218630.1">
    <property type="nucleotide sequence ID" value="NZ_UHIA01000004.1"/>
</dbReference>
<dbReference type="Proteomes" id="UP000254575">
    <property type="component" value="Unassembled WGS sequence"/>
</dbReference>
<dbReference type="PANTHER" id="PTHR46648">
    <property type="entry name" value="HIT FAMILY PROTEIN 1"/>
    <property type="match status" value="1"/>
</dbReference>
<reference evidence="4 5" key="1">
    <citation type="submission" date="2018-06" db="EMBL/GenBank/DDBJ databases">
        <authorList>
            <consortium name="Pathogen Informatics"/>
            <person name="Doyle S."/>
        </authorList>
    </citation>
    <scope>NUCLEOTIDE SEQUENCE [LARGE SCALE GENOMIC DNA]</scope>
    <source>
        <strain evidence="4 5">NCTC10717</strain>
    </source>
</reference>
<protein>
    <submittedName>
        <fullName evidence="4">Purine nucleoside phosphoramidase</fullName>
    </submittedName>
</protein>
<dbReference type="PRINTS" id="PR00332">
    <property type="entry name" value="HISTRIAD"/>
</dbReference>
<dbReference type="PANTHER" id="PTHR46648:SF1">
    <property type="entry name" value="ADENOSINE 5'-MONOPHOSPHORAMIDASE HNT1"/>
    <property type="match status" value="1"/>
</dbReference>
<evidence type="ECO:0000313" key="5">
    <source>
        <dbReference type="Proteomes" id="UP000254575"/>
    </source>
</evidence>
<evidence type="ECO:0000313" key="4">
    <source>
        <dbReference type="EMBL" id="SUO97435.1"/>
    </source>
</evidence>
<dbReference type="EMBL" id="UHIA01000004">
    <property type="protein sequence ID" value="SUO97435.1"/>
    <property type="molecule type" value="Genomic_DNA"/>
</dbReference>
<evidence type="ECO:0000256" key="2">
    <source>
        <dbReference type="PROSITE-ProRule" id="PRU00464"/>
    </source>
</evidence>
<name>A0A380MXZ2_9GAMM</name>
<dbReference type="InterPro" id="IPR011146">
    <property type="entry name" value="HIT-like"/>
</dbReference>
<evidence type="ECO:0000259" key="3">
    <source>
        <dbReference type="PROSITE" id="PS51084"/>
    </source>
</evidence>
<dbReference type="GO" id="GO:0003824">
    <property type="term" value="F:catalytic activity"/>
    <property type="evidence" value="ECO:0007669"/>
    <property type="project" value="InterPro"/>
</dbReference>
<feature type="domain" description="HIT" evidence="3">
    <location>
        <begin position="5"/>
        <end position="112"/>
    </location>
</feature>
<dbReference type="PROSITE" id="PS51084">
    <property type="entry name" value="HIT_2"/>
    <property type="match status" value="1"/>
</dbReference>
<sequence>MSDTVFHKILRGEIPCAKIYEDAHIFAFMDAFPQAKGHALIIAKEGAANLFEMPEEPLAHIIRFSRRLARAQRQVFAPEGIRVMQFNGEAAGQTVFYYHMHLLPVYAGQKEEQHGDKAADLAELQAQAAQLAAALEA</sequence>
<gene>
    <name evidence="4" type="primary">hit</name>
    <name evidence="4" type="ORF">NCTC10717_01449</name>
</gene>
<proteinExistence type="predicted"/>
<evidence type="ECO:0000256" key="1">
    <source>
        <dbReference type="PIRSR" id="PIRSR601310-1"/>
    </source>
</evidence>
<dbReference type="Gene3D" id="3.30.428.10">
    <property type="entry name" value="HIT-like"/>
    <property type="match status" value="1"/>
</dbReference>
<dbReference type="SUPFAM" id="SSF54197">
    <property type="entry name" value="HIT-like"/>
    <property type="match status" value="1"/>
</dbReference>
<accession>A0A380MXZ2</accession>
<dbReference type="OrthoDB" id="9784774at2"/>
<feature type="active site" description="Tele-AMP-histidine intermediate" evidence="1">
    <location>
        <position position="99"/>
    </location>
</feature>
<organism evidence="4 5">
    <name type="scientific">Suttonella indologenes</name>
    <dbReference type="NCBI Taxonomy" id="13276"/>
    <lineage>
        <taxon>Bacteria</taxon>
        <taxon>Pseudomonadati</taxon>
        <taxon>Pseudomonadota</taxon>
        <taxon>Gammaproteobacteria</taxon>
        <taxon>Cardiobacteriales</taxon>
        <taxon>Cardiobacteriaceae</taxon>
        <taxon>Suttonella</taxon>
    </lineage>
</organism>
<dbReference type="InterPro" id="IPR036265">
    <property type="entry name" value="HIT-like_sf"/>
</dbReference>
<dbReference type="InterPro" id="IPR001310">
    <property type="entry name" value="Histidine_triad_HIT"/>
</dbReference>
<dbReference type="Pfam" id="PF01230">
    <property type="entry name" value="HIT"/>
    <property type="match status" value="1"/>
</dbReference>
<comment type="caution">
    <text evidence="2">Lacks conserved residue(s) required for the propagation of feature annotation.</text>
</comment>